<protein>
    <submittedName>
        <fullName evidence="5">Molybdate ABC transporter substrate-binding protein</fullName>
    </submittedName>
</protein>
<evidence type="ECO:0000256" key="3">
    <source>
        <dbReference type="ARBA" id="ARBA00022729"/>
    </source>
</evidence>
<dbReference type="GO" id="GO:0030973">
    <property type="term" value="F:molybdate ion binding"/>
    <property type="evidence" value="ECO:0007669"/>
    <property type="project" value="TreeGrafter"/>
</dbReference>
<dbReference type="PANTHER" id="PTHR30632">
    <property type="entry name" value="MOLYBDATE-BINDING PERIPLASMIC PROTEIN"/>
    <property type="match status" value="1"/>
</dbReference>
<dbReference type="Gene3D" id="3.40.190.10">
    <property type="entry name" value="Periplasmic binding protein-like II"/>
    <property type="match status" value="2"/>
</dbReference>
<dbReference type="PANTHER" id="PTHR30632:SF0">
    <property type="entry name" value="SULFATE-BINDING PROTEIN"/>
    <property type="match status" value="1"/>
</dbReference>
<dbReference type="GO" id="GO:0046872">
    <property type="term" value="F:metal ion binding"/>
    <property type="evidence" value="ECO:0007669"/>
    <property type="project" value="UniProtKB-KW"/>
</dbReference>
<dbReference type="AlphaFoldDB" id="A0A7K1LEY8"/>
<sequence length="275" mass="28697">MSNAQQPTSGNRVRRGRRTRFGAGLSVAAAGALLLAGCGGSSGDSGSDDSETVTVFAAASLNKAGDELASKYKEDHPETDIKWNYAGSSKLVQQIDQGASADMFISADQQNMDKALALDAFKDSQDTSVIATNTLQLVTAPGNPGDIHSIQDASGKPVAVCAPEVPCGTLAQQALDAASVELDDASQEANVSAVSTKISQGEVDAGFVYSTDALNMKKNSEDVEAIDLKGIEKNKYPAAITDSGSKNDGAKDFYKWLESDDAKKILKKYGFGSGQ</sequence>
<dbReference type="InterPro" id="IPR050682">
    <property type="entry name" value="ModA/WtpA"/>
</dbReference>
<proteinExistence type="inferred from homology"/>
<organism evidence="5 6">
    <name type="scientific">Rothia koreensis</name>
    <dbReference type="NCBI Taxonomy" id="592378"/>
    <lineage>
        <taxon>Bacteria</taxon>
        <taxon>Bacillati</taxon>
        <taxon>Actinomycetota</taxon>
        <taxon>Actinomycetes</taxon>
        <taxon>Micrococcales</taxon>
        <taxon>Micrococcaceae</taxon>
        <taxon>Rothia</taxon>
    </lineage>
</organism>
<feature type="binding site" evidence="4">
    <location>
        <position position="209"/>
    </location>
    <ligand>
        <name>molybdate</name>
        <dbReference type="ChEBI" id="CHEBI:36264"/>
    </ligand>
</feature>
<reference evidence="5 6" key="1">
    <citation type="submission" date="2019-12" db="EMBL/GenBank/DDBJ databases">
        <authorList>
            <person name="Li J."/>
            <person name="Shi Y."/>
            <person name="Xu G."/>
            <person name="Xiao D."/>
            <person name="Ran X."/>
        </authorList>
    </citation>
    <scope>NUCLEOTIDE SEQUENCE [LARGE SCALE GENOMIC DNA]</scope>
    <source>
        <strain evidence="5 6">JCM 15915</strain>
    </source>
</reference>
<dbReference type="InterPro" id="IPR005950">
    <property type="entry name" value="ModA"/>
</dbReference>
<name>A0A7K1LEY8_9MICC</name>
<evidence type="ECO:0000256" key="4">
    <source>
        <dbReference type="PIRSR" id="PIRSR004846-1"/>
    </source>
</evidence>
<dbReference type="NCBIfam" id="TIGR01256">
    <property type="entry name" value="modA"/>
    <property type="match status" value="1"/>
</dbReference>
<feature type="binding site" evidence="4">
    <location>
        <position position="88"/>
    </location>
    <ligand>
        <name>molybdate</name>
        <dbReference type="ChEBI" id="CHEBI:36264"/>
    </ligand>
</feature>
<evidence type="ECO:0000313" key="6">
    <source>
        <dbReference type="Proteomes" id="UP000462152"/>
    </source>
</evidence>
<accession>A0A7K1LEY8</accession>
<keyword evidence="6" id="KW-1185">Reference proteome</keyword>
<dbReference type="Pfam" id="PF13531">
    <property type="entry name" value="SBP_bac_11"/>
    <property type="match status" value="1"/>
</dbReference>
<feature type="binding site" evidence="4">
    <location>
        <position position="60"/>
    </location>
    <ligand>
        <name>molybdate</name>
        <dbReference type="ChEBI" id="CHEBI:36264"/>
    </ligand>
</feature>
<evidence type="ECO:0000256" key="1">
    <source>
        <dbReference type="ARBA" id="ARBA00009175"/>
    </source>
</evidence>
<feature type="binding site" evidence="4">
    <location>
        <position position="191"/>
    </location>
    <ligand>
        <name>molybdate</name>
        <dbReference type="ChEBI" id="CHEBI:36264"/>
    </ligand>
</feature>
<keyword evidence="3" id="KW-0732">Signal</keyword>
<evidence type="ECO:0000313" key="5">
    <source>
        <dbReference type="EMBL" id="MUN53754.1"/>
    </source>
</evidence>
<dbReference type="Proteomes" id="UP000462152">
    <property type="component" value="Unassembled WGS sequence"/>
</dbReference>
<dbReference type="RefSeq" id="WP_129313871.1">
    <property type="nucleotide sequence ID" value="NZ_NOIQ01000001.1"/>
</dbReference>
<gene>
    <name evidence="5" type="primary">modA</name>
    <name evidence="5" type="ORF">GMA10_00680</name>
</gene>
<comment type="caution">
    <text evidence="5">The sequence shown here is derived from an EMBL/GenBank/DDBJ whole genome shotgun (WGS) entry which is preliminary data.</text>
</comment>
<dbReference type="PIRSF" id="PIRSF004846">
    <property type="entry name" value="ModA"/>
    <property type="match status" value="1"/>
</dbReference>
<dbReference type="SUPFAM" id="SSF53850">
    <property type="entry name" value="Periplasmic binding protein-like II"/>
    <property type="match status" value="1"/>
</dbReference>
<keyword evidence="2 4" id="KW-0479">Metal-binding</keyword>
<keyword evidence="4" id="KW-0500">Molybdenum</keyword>
<comment type="similarity">
    <text evidence="1">Belongs to the bacterial solute-binding protein ModA family.</text>
</comment>
<dbReference type="EMBL" id="WOGT01000001">
    <property type="protein sequence ID" value="MUN53754.1"/>
    <property type="molecule type" value="Genomic_DNA"/>
</dbReference>
<evidence type="ECO:0000256" key="2">
    <source>
        <dbReference type="ARBA" id="ARBA00022723"/>
    </source>
</evidence>
<dbReference type="OrthoDB" id="9785015at2"/>
<dbReference type="GO" id="GO:0015689">
    <property type="term" value="P:molybdate ion transport"/>
    <property type="evidence" value="ECO:0007669"/>
    <property type="project" value="InterPro"/>
</dbReference>